<evidence type="ECO:0000259" key="3">
    <source>
        <dbReference type="PROSITE" id="PS51186"/>
    </source>
</evidence>
<dbReference type="PANTHER" id="PTHR43877">
    <property type="entry name" value="AMINOALKYLPHOSPHONATE N-ACETYLTRANSFERASE-RELATED-RELATED"/>
    <property type="match status" value="1"/>
</dbReference>
<comment type="caution">
    <text evidence="4">The sequence shown here is derived from an EMBL/GenBank/DDBJ whole genome shotgun (WGS) entry which is preliminary data.</text>
</comment>
<dbReference type="InterPro" id="IPR050832">
    <property type="entry name" value="Bact_Acetyltransf"/>
</dbReference>
<proteinExistence type="predicted"/>
<dbReference type="RefSeq" id="WP_168629346.1">
    <property type="nucleotide sequence ID" value="NZ_BONL01000027.1"/>
</dbReference>
<dbReference type="SUPFAM" id="SSF55729">
    <property type="entry name" value="Acyl-CoA N-acyltransferases (Nat)"/>
    <property type="match status" value="1"/>
</dbReference>
<dbReference type="PROSITE" id="PS51186">
    <property type="entry name" value="GNAT"/>
    <property type="match status" value="1"/>
</dbReference>
<organism evidence="4 5">
    <name type="scientific">Cellulomonas denverensis</name>
    <dbReference type="NCBI Taxonomy" id="264297"/>
    <lineage>
        <taxon>Bacteria</taxon>
        <taxon>Bacillati</taxon>
        <taxon>Actinomycetota</taxon>
        <taxon>Actinomycetes</taxon>
        <taxon>Micrococcales</taxon>
        <taxon>Cellulomonadaceae</taxon>
        <taxon>Cellulomonas</taxon>
    </lineage>
</organism>
<gene>
    <name evidence="4" type="ORF">HGA03_06150</name>
</gene>
<evidence type="ECO:0000256" key="1">
    <source>
        <dbReference type="ARBA" id="ARBA00022679"/>
    </source>
</evidence>
<keyword evidence="1 4" id="KW-0808">Transferase</keyword>
<sequence length="220" mass="24352">MYSDPRLAIPMLTESVAAPRHAYTLVAVDEKTQDTIGFAATRPYSLPGIDVTDAAHMNLQYLAVDPSHRRRGVASALVAEVERMALADRQNVVLAHAPDDAVAFYRKIGWEVVPEGFGYGWLPYASHLLADIADPDEGFPHMAAKVLRPRAVRHAFHFPIVQDRPMLDAGAELLRIIESGTIDIRDLDPVTRETLEIARRGPAPRQLLDFVDAVARRSGR</sequence>
<dbReference type="AlphaFoldDB" id="A0A7X6KUC8"/>
<accession>A0A7X6KUC8</accession>
<dbReference type="InterPro" id="IPR000182">
    <property type="entry name" value="GNAT_dom"/>
</dbReference>
<dbReference type="EMBL" id="JAAXOX010000002">
    <property type="protein sequence ID" value="NKY22245.1"/>
    <property type="molecule type" value="Genomic_DNA"/>
</dbReference>
<protein>
    <submittedName>
        <fullName evidence="4">GNAT family N-acetyltransferase</fullName>
    </submittedName>
</protein>
<keyword evidence="2" id="KW-0012">Acyltransferase</keyword>
<keyword evidence="5" id="KW-1185">Reference proteome</keyword>
<dbReference type="Proteomes" id="UP000581206">
    <property type="component" value="Unassembled WGS sequence"/>
</dbReference>
<reference evidence="4 5" key="1">
    <citation type="submission" date="2020-04" db="EMBL/GenBank/DDBJ databases">
        <title>MicrobeNet Type strains.</title>
        <authorList>
            <person name="Nicholson A.C."/>
        </authorList>
    </citation>
    <scope>NUCLEOTIDE SEQUENCE [LARGE SCALE GENOMIC DNA]</scope>
    <source>
        <strain evidence="4 5">ATCC BAA-788</strain>
    </source>
</reference>
<dbReference type="Gene3D" id="3.40.630.30">
    <property type="match status" value="1"/>
</dbReference>
<dbReference type="InterPro" id="IPR016181">
    <property type="entry name" value="Acyl_CoA_acyltransferase"/>
</dbReference>
<dbReference type="Pfam" id="PF13508">
    <property type="entry name" value="Acetyltransf_7"/>
    <property type="match status" value="1"/>
</dbReference>
<feature type="domain" description="N-acetyltransferase" evidence="3">
    <location>
        <begin position="1"/>
        <end position="135"/>
    </location>
</feature>
<dbReference type="GO" id="GO:0016747">
    <property type="term" value="F:acyltransferase activity, transferring groups other than amino-acyl groups"/>
    <property type="evidence" value="ECO:0007669"/>
    <property type="project" value="InterPro"/>
</dbReference>
<evidence type="ECO:0000313" key="4">
    <source>
        <dbReference type="EMBL" id="NKY22245.1"/>
    </source>
</evidence>
<evidence type="ECO:0000256" key="2">
    <source>
        <dbReference type="ARBA" id="ARBA00023315"/>
    </source>
</evidence>
<evidence type="ECO:0000313" key="5">
    <source>
        <dbReference type="Proteomes" id="UP000581206"/>
    </source>
</evidence>
<dbReference type="CDD" id="cd04301">
    <property type="entry name" value="NAT_SF"/>
    <property type="match status" value="1"/>
</dbReference>
<name>A0A7X6KUC8_9CELL</name>